<organism evidence="2 3">
    <name type="scientific">Caenorhabditis angaria</name>
    <dbReference type="NCBI Taxonomy" id="860376"/>
    <lineage>
        <taxon>Eukaryota</taxon>
        <taxon>Metazoa</taxon>
        <taxon>Ecdysozoa</taxon>
        <taxon>Nematoda</taxon>
        <taxon>Chromadorea</taxon>
        <taxon>Rhabditida</taxon>
        <taxon>Rhabditina</taxon>
        <taxon>Rhabditomorpha</taxon>
        <taxon>Rhabditoidea</taxon>
        <taxon>Rhabditidae</taxon>
        <taxon>Peloderinae</taxon>
        <taxon>Caenorhabditis</taxon>
    </lineage>
</organism>
<evidence type="ECO:0000313" key="3">
    <source>
        <dbReference type="Proteomes" id="UP001152747"/>
    </source>
</evidence>
<keyword evidence="3" id="KW-1185">Reference proteome</keyword>
<reference evidence="2" key="1">
    <citation type="submission" date="2022-11" db="EMBL/GenBank/DDBJ databases">
        <authorList>
            <person name="Kikuchi T."/>
        </authorList>
    </citation>
    <scope>NUCLEOTIDE SEQUENCE</scope>
    <source>
        <strain evidence="2">PS1010</strain>
    </source>
</reference>
<feature type="compositionally biased region" description="Polar residues" evidence="1">
    <location>
        <begin position="60"/>
        <end position="70"/>
    </location>
</feature>
<dbReference type="EMBL" id="CANHGI010000006">
    <property type="protein sequence ID" value="CAI5455185.1"/>
    <property type="molecule type" value="Genomic_DNA"/>
</dbReference>
<name>A0A9P1N9Z9_9PELO</name>
<comment type="caution">
    <text evidence="2">The sequence shown here is derived from an EMBL/GenBank/DDBJ whole genome shotgun (WGS) entry which is preliminary data.</text>
</comment>
<feature type="region of interest" description="Disordered" evidence="1">
    <location>
        <begin position="1"/>
        <end position="70"/>
    </location>
</feature>
<proteinExistence type="predicted"/>
<protein>
    <submittedName>
        <fullName evidence="2">Uncharacterized protein</fullName>
    </submittedName>
</protein>
<dbReference type="AlphaFoldDB" id="A0A9P1N9Z9"/>
<feature type="compositionally biased region" description="Polar residues" evidence="1">
    <location>
        <begin position="230"/>
        <end position="240"/>
    </location>
</feature>
<gene>
    <name evidence="2" type="ORF">CAMP_LOCUS17822</name>
</gene>
<dbReference type="Proteomes" id="UP001152747">
    <property type="component" value="Unassembled WGS sequence"/>
</dbReference>
<feature type="compositionally biased region" description="Basic residues" evidence="1">
    <location>
        <begin position="211"/>
        <end position="223"/>
    </location>
</feature>
<evidence type="ECO:0000313" key="2">
    <source>
        <dbReference type="EMBL" id="CAI5455185.1"/>
    </source>
</evidence>
<feature type="region of interest" description="Disordered" evidence="1">
    <location>
        <begin position="211"/>
        <end position="245"/>
    </location>
</feature>
<accession>A0A9P1N9Z9</accession>
<feature type="compositionally biased region" description="Polar residues" evidence="1">
    <location>
        <begin position="19"/>
        <end position="37"/>
    </location>
</feature>
<evidence type="ECO:0000256" key="1">
    <source>
        <dbReference type="SAM" id="MobiDB-lite"/>
    </source>
</evidence>
<sequence length="483" mass="54843">MSQHAATARKSKVPPPPTTTGNAASVETIQHPPTSANRRQRVFSDSDSDVFYEDRESSPRSHQTTINSDMLTQSQYELRARILQTLGVDNNQQEARVRLPHSSQEFHKSPTREVDDELREVLRRRKSGIIIKQDEFEGEPCHSITITNACFGHIFHAERTEDTVKIYRIIAPQIVEIEHDATIDILHRAQAPDFDREWAERQHAQEMIRRPVRRSPSCRHPRVSRPAENVLNQAPYSPTRTPEPPAQRITLELLARLAEPIRPARVDPVVSLVPVAPHASSASVVPVPPAPRAQPAQHSSLAPRFLLRQHKLHHRQKEHRQETEILEKIASASIHQYYTEFLGNGRHANAVLRVARTQSIDNRQPPLDRVSKTEARFDCNSITDVRQRLDAIKNALDSRNYSHASLDLLAKHQTLWAQSPLISPRQAPYIFNNFPGNTSSTTSLVPNIRTIQFGTQFNISGHKKDIAKLFWNSVQQFANILAD</sequence>